<dbReference type="Proteomes" id="UP000830401">
    <property type="component" value="Plasmid unnamed6"/>
</dbReference>
<geneLocation type="plasmid" evidence="2 3">
    <name>unnamed6</name>
</geneLocation>
<dbReference type="InterPro" id="IPR009081">
    <property type="entry name" value="PP-bd_ACP"/>
</dbReference>
<sequence length="90" mass="10218">MTVSASSIGRQLLGKRVPQLAAALHLQRDLQLDSLDIVELVICLERQCRIVLPDAEFESWQTVGDVYQSLKRHEAGYLTTCWRCLVDFLS</sequence>
<name>A0ABY4GFD0_9BACT</name>
<keyword evidence="3" id="KW-1185">Reference proteome</keyword>
<evidence type="ECO:0000259" key="1">
    <source>
        <dbReference type="PROSITE" id="PS50075"/>
    </source>
</evidence>
<dbReference type="EMBL" id="CP095067">
    <property type="protein sequence ID" value="UOQ69599.1"/>
    <property type="molecule type" value="Genomic_DNA"/>
</dbReference>
<dbReference type="InterPro" id="IPR036736">
    <property type="entry name" value="ACP-like_sf"/>
</dbReference>
<evidence type="ECO:0000313" key="2">
    <source>
        <dbReference type="EMBL" id="UOQ69599.1"/>
    </source>
</evidence>
<dbReference type="RefSeq" id="WP_245127445.1">
    <property type="nucleotide sequence ID" value="NZ_CP095067.1"/>
</dbReference>
<organism evidence="2 3">
    <name type="scientific">Hymenobacter volaticus</name>
    <dbReference type="NCBI Taxonomy" id="2932254"/>
    <lineage>
        <taxon>Bacteria</taxon>
        <taxon>Pseudomonadati</taxon>
        <taxon>Bacteroidota</taxon>
        <taxon>Cytophagia</taxon>
        <taxon>Cytophagales</taxon>
        <taxon>Hymenobacteraceae</taxon>
        <taxon>Hymenobacter</taxon>
    </lineage>
</organism>
<dbReference type="PROSITE" id="PS50075">
    <property type="entry name" value="CARRIER"/>
    <property type="match status" value="1"/>
</dbReference>
<reference evidence="2" key="1">
    <citation type="submission" date="2022-04" db="EMBL/GenBank/DDBJ databases">
        <title>Hymenobacter sp. isolated from the air.</title>
        <authorList>
            <person name="Won M."/>
            <person name="Lee C.-M."/>
            <person name="Woen H.-Y."/>
            <person name="Kwon S.-W."/>
        </authorList>
    </citation>
    <scope>NUCLEOTIDE SEQUENCE</scope>
    <source>
        <strain evidence="2">5420S-77</strain>
        <plasmid evidence="2">unnamed6</plasmid>
    </source>
</reference>
<keyword evidence="2" id="KW-0614">Plasmid</keyword>
<proteinExistence type="predicted"/>
<gene>
    <name evidence="2" type="ORF">MUN86_29265</name>
</gene>
<feature type="domain" description="Carrier" evidence="1">
    <location>
        <begin position="1"/>
        <end position="74"/>
    </location>
</feature>
<dbReference type="Pfam" id="PF00550">
    <property type="entry name" value="PP-binding"/>
    <property type="match status" value="1"/>
</dbReference>
<evidence type="ECO:0000313" key="3">
    <source>
        <dbReference type="Proteomes" id="UP000830401"/>
    </source>
</evidence>
<accession>A0ABY4GFD0</accession>
<protein>
    <submittedName>
        <fullName evidence="2">Acyl carrier protein</fullName>
    </submittedName>
</protein>
<dbReference type="SUPFAM" id="SSF47336">
    <property type="entry name" value="ACP-like"/>
    <property type="match status" value="1"/>
</dbReference>
<dbReference type="Gene3D" id="1.10.1200.10">
    <property type="entry name" value="ACP-like"/>
    <property type="match status" value="1"/>
</dbReference>